<dbReference type="InterPro" id="IPR000719">
    <property type="entry name" value="Prot_kinase_dom"/>
</dbReference>
<dbReference type="Proteomes" id="UP000799766">
    <property type="component" value="Unassembled WGS sequence"/>
</dbReference>
<dbReference type="GO" id="GO:0005524">
    <property type="term" value="F:ATP binding"/>
    <property type="evidence" value="ECO:0007669"/>
    <property type="project" value="InterPro"/>
</dbReference>
<dbReference type="OrthoDB" id="1668230at2759"/>
<sequence>MLTASCFLGLRYTRPRIYERVQDHPNILRYLGQSPPECTLLRSALLFECHLRGSLTDCLGQLKNLPRGRWLYQAVSAFAYLHFPRVVHAASDLHNSLRDDSEIVLCELAGSGTDGGPLLLTGYGTATRHRECPSGQEDVFALGTVSDALKELEPQPSSALFQAFLGLGVVLAVFVSDMELAAAGR</sequence>
<organism evidence="2 3">
    <name type="scientific">Lineolata rhizophorae</name>
    <dbReference type="NCBI Taxonomy" id="578093"/>
    <lineage>
        <taxon>Eukaryota</taxon>
        <taxon>Fungi</taxon>
        <taxon>Dikarya</taxon>
        <taxon>Ascomycota</taxon>
        <taxon>Pezizomycotina</taxon>
        <taxon>Dothideomycetes</taxon>
        <taxon>Dothideomycetes incertae sedis</taxon>
        <taxon>Lineolatales</taxon>
        <taxon>Lineolataceae</taxon>
        <taxon>Lineolata</taxon>
    </lineage>
</organism>
<accession>A0A6A6NN02</accession>
<evidence type="ECO:0000313" key="3">
    <source>
        <dbReference type="Proteomes" id="UP000799766"/>
    </source>
</evidence>
<name>A0A6A6NN02_9PEZI</name>
<dbReference type="Gene3D" id="1.10.510.10">
    <property type="entry name" value="Transferase(Phosphotransferase) domain 1"/>
    <property type="match status" value="1"/>
</dbReference>
<keyword evidence="3" id="KW-1185">Reference proteome</keyword>
<dbReference type="PROSITE" id="PS50011">
    <property type="entry name" value="PROTEIN_KINASE_DOM"/>
    <property type="match status" value="1"/>
</dbReference>
<gene>
    <name evidence="2" type="ORF">BDY21DRAFT_424707</name>
</gene>
<evidence type="ECO:0000313" key="2">
    <source>
        <dbReference type="EMBL" id="KAF2453091.1"/>
    </source>
</evidence>
<feature type="domain" description="Protein kinase" evidence="1">
    <location>
        <begin position="1"/>
        <end position="185"/>
    </location>
</feature>
<dbReference type="SUPFAM" id="SSF56112">
    <property type="entry name" value="Protein kinase-like (PK-like)"/>
    <property type="match status" value="1"/>
</dbReference>
<protein>
    <recommendedName>
        <fullName evidence="1">Protein kinase domain-containing protein</fullName>
    </recommendedName>
</protein>
<dbReference type="EMBL" id="MU001700">
    <property type="protein sequence ID" value="KAF2453091.1"/>
    <property type="molecule type" value="Genomic_DNA"/>
</dbReference>
<evidence type="ECO:0000259" key="1">
    <source>
        <dbReference type="PROSITE" id="PS50011"/>
    </source>
</evidence>
<dbReference type="InterPro" id="IPR011009">
    <property type="entry name" value="Kinase-like_dom_sf"/>
</dbReference>
<dbReference type="AlphaFoldDB" id="A0A6A6NN02"/>
<proteinExistence type="predicted"/>
<dbReference type="GO" id="GO:0004672">
    <property type="term" value="F:protein kinase activity"/>
    <property type="evidence" value="ECO:0007669"/>
    <property type="project" value="InterPro"/>
</dbReference>
<reference evidence="2" key="1">
    <citation type="journal article" date="2020" name="Stud. Mycol.">
        <title>101 Dothideomycetes genomes: a test case for predicting lifestyles and emergence of pathogens.</title>
        <authorList>
            <person name="Haridas S."/>
            <person name="Albert R."/>
            <person name="Binder M."/>
            <person name="Bloem J."/>
            <person name="Labutti K."/>
            <person name="Salamov A."/>
            <person name="Andreopoulos B."/>
            <person name="Baker S."/>
            <person name="Barry K."/>
            <person name="Bills G."/>
            <person name="Bluhm B."/>
            <person name="Cannon C."/>
            <person name="Castanera R."/>
            <person name="Culley D."/>
            <person name="Daum C."/>
            <person name="Ezra D."/>
            <person name="Gonzalez J."/>
            <person name="Henrissat B."/>
            <person name="Kuo A."/>
            <person name="Liang C."/>
            <person name="Lipzen A."/>
            <person name="Lutzoni F."/>
            <person name="Magnuson J."/>
            <person name="Mondo S."/>
            <person name="Nolan M."/>
            <person name="Ohm R."/>
            <person name="Pangilinan J."/>
            <person name="Park H.-J."/>
            <person name="Ramirez L."/>
            <person name="Alfaro M."/>
            <person name="Sun H."/>
            <person name="Tritt A."/>
            <person name="Yoshinaga Y."/>
            <person name="Zwiers L.-H."/>
            <person name="Turgeon B."/>
            <person name="Goodwin S."/>
            <person name="Spatafora J."/>
            <person name="Crous P."/>
            <person name="Grigoriev I."/>
        </authorList>
    </citation>
    <scope>NUCLEOTIDE SEQUENCE</scope>
    <source>
        <strain evidence="2">ATCC 16933</strain>
    </source>
</reference>